<accession>A0A3N9Y3R9</accession>
<sequence>MAAPRRPVRALTRLAGVTVLAGALVVGASATALAAPGPSTAAEPV</sequence>
<dbReference type="GO" id="GO:0016853">
    <property type="term" value="F:isomerase activity"/>
    <property type="evidence" value="ECO:0007669"/>
    <property type="project" value="UniProtKB-KW"/>
</dbReference>
<dbReference type="EMBL" id="QDGB01000142">
    <property type="protein sequence ID" value="RQX19785.1"/>
    <property type="molecule type" value="Genomic_DNA"/>
</dbReference>
<dbReference type="AlphaFoldDB" id="A0A3N9Y3R9"/>
<feature type="non-terminal residue" evidence="1">
    <location>
        <position position="45"/>
    </location>
</feature>
<reference evidence="1 2" key="1">
    <citation type="submission" date="2018-04" db="EMBL/GenBank/DDBJ databases">
        <title>Micromonosporas from Atacama Desert.</title>
        <authorList>
            <person name="Carro L."/>
            <person name="Klenk H.-P."/>
            <person name="Goodfellow M."/>
        </authorList>
    </citation>
    <scope>NUCLEOTIDE SEQUENCE [LARGE SCALE GENOMIC DNA]</scope>
    <source>
        <strain evidence="1 2">LB19</strain>
    </source>
</reference>
<dbReference type="Proteomes" id="UP000278981">
    <property type="component" value="Unassembled WGS sequence"/>
</dbReference>
<protein>
    <submittedName>
        <fullName evidence="1">Peptidylprolyl isomerase</fullName>
    </submittedName>
</protein>
<keyword evidence="1" id="KW-0413">Isomerase</keyword>
<organism evidence="1 2">
    <name type="scientific">Micromonospora ureilytica</name>
    <dbReference type="NCBI Taxonomy" id="709868"/>
    <lineage>
        <taxon>Bacteria</taxon>
        <taxon>Bacillati</taxon>
        <taxon>Actinomycetota</taxon>
        <taxon>Actinomycetes</taxon>
        <taxon>Micromonosporales</taxon>
        <taxon>Micromonosporaceae</taxon>
        <taxon>Micromonospora</taxon>
    </lineage>
</organism>
<name>A0A3N9Y3R9_9ACTN</name>
<comment type="caution">
    <text evidence="1">The sequence shown here is derived from an EMBL/GenBank/DDBJ whole genome shotgun (WGS) entry which is preliminary data.</text>
</comment>
<evidence type="ECO:0000313" key="2">
    <source>
        <dbReference type="Proteomes" id="UP000278981"/>
    </source>
</evidence>
<evidence type="ECO:0000313" key="1">
    <source>
        <dbReference type="EMBL" id="RQX19785.1"/>
    </source>
</evidence>
<proteinExistence type="predicted"/>
<gene>
    <name evidence="1" type="ORF">DDE19_02960</name>
</gene>